<dbReference type="PROSITE" id="PS00041">
    <property type="entry name" value="HTH_ARAC_FAMILY_1"/>
    <property type="match status" value="1"/>
</dbReference>
<name>A0ABY5S9K0_9BACL</name>
<keyword evidence="1" id="KW-0805">Transcription regulation</keyword>
<dbReference type="PANTHER" id="PTHR43280:SF2">
    <property type="entry name" value="HTH-TYPE TRANSCRIPTIONAL REGULATOR EXSA"/>
    <property type="match status" value="1"/>
</dbReference>
<dbReference type="Pfam" id="PF12833">
    <property type="entry name" value="HTH_18"/>
    <property type="match status" value="1"/>
</dbReference>
<proteinExistence type="predicted"/>
<sequence length="301" mass="34141">MKGATALKKETVSLPDLRSRILSANFYSFSPRQLVKTRFPYVHVFVYITAGKGIVTIGDQTWKAETGDLFYLAPGVPHSYTADPVDPMVHASVYVDLLSPSTPKWKGDQQLNTFTPSAFDESICASLVTFSEGLSIPARISAPRNTPWMKPFFAVIEAFPEQAVGNDLLLRAYFESFFVRYLQYSQKESSTFSDPRIGKLTNWLGKAETSQVDCSEWAERLGMSVSYLYELFHKQTGTSPQQYLIKCKLDKAKAYLRETNLPVTEIAEKLGFSSLHYFARQFSRVVQEPATQYRQRFRGKL</sequence>
<accession>A0ABY5S9K0</accession>
<dbReference type="SMART" id="SM00342">
    <property type="entry name" value="HTH_ARAC"/>
    <property type="match status" value="1"/>
</dbReference>
<keyword evidence="3" id="KW-0804">Transcription</keyword>
<keyword evidence="6" id="KW-1185">Reference proteome</keyword>
<evidence type="ECO:0000313" key="5">
    <source>
        <dbReference type="EMBL" id="UVI30606.1"/>
    </source>
</evidence>
<evidence type="ECO:0000313" key="6">
    <source>
        <dbReference type="Proteomes" id="UP001057877"/>
    </source>
</evidence>
<evidence type="ECO:0000256" key="2">
    <source>
        <dbReference type="ARBA" id="ARBA00023125"/>
    </source>
</evidence>
<reference evidence="5" key="1">
    <citation type="submission" date="2022-01" db="EMBL/GenBank/DDBJ databases">
        <title>Paenibacillus spongiae sp. nov., isolated from marine sponge.</title>
        <authorList>
            <person name="Li Z."/>
            <person name="Zhang M."/>
        </authorList>
    </citation>
    <scope>NUCLEOTIDE SEQUENCE</scope>
    <source>
        <strain evidence="5">PHS-Z3</strain>
    </source>
</reference>
<gene>
    <name evidence="5" type="ORF">L1F29_01640</name>
</gene>
<dbReference type="InterPro" id="IPR014710">
    <property type="entry name" value="RmlC-like_jellyroll"/>
</dbReference>
<dbReference type="PANTHER" id="PTHR43280">
    <property type="entry name" value="ARAC-FAMILY TRANSCRIPTIONAL REGULATOR"/>
    <property type="match status" value="1"/>
</dbReference>
<dbReference type="InterPro" id="IPR037923">
    <property type="entry name" value="HTH-like"/>
</dbReference>
<dbReference type="Gene3D" id="2.60.120.10">
    <property type="entry name" value="Jelly Rolls"/>
    <property type="match status" value="1"/>
</dbReference>
<organism evidence="5 6">
    <name type="scientific">Paenibacillus spongiae</name>
    <dbReference type="NCBI Taxonomy" id="2909671"/>
    <lineage>
        <taxon>Bacteria</taxon>
        <taxon>Bacillati</taxon>
        <taxon>Bacillota</taxon>
        <taxon>Bacilli</taxon>
        <taxon>Bacillales</taxon>
        <taxon>Paenibacillaceae</taxon>
        <taxon>Paenibacillus</taxon>
    </lineage>
</organism>
<evidence type="ECO:0000256" key="1">
    <source>
        <dbReference type="ARBA" id="ARBA00023015"/>
    </source>
</evidence>
<dbReference type="InterPro" id="IPR018062">
    <property type="entry name" value="HTH_AraC-typ_CS"/>
</dbReference>
<dbReference type="InterPro" id="IPR018060">
    <property type="entry name" value="HTH_AraC"/>
</dbReference>
<dbReference type="SUPFAM" id="SSF46689">
    <property type="entry name" value="Homeodomain-like"/>
    <property type="match status" value="2"/>
</dbReference>
<keyword evidence="2" id="KW-0238">DNA-binding</keyword>
<dbReference type="SUPFAM" id="SSF51215">
    <property type="entry name" value="Regulatory protein AraC"/>
    <property type="match status" value="1"/>
</dbReference>
<dbReference type="InterPro" id="IPR003313">
    <property type="entry name" value="AraC-bd"/>
</dbReference>
<dbReference type="RefSeq" id="WP_258386671.1">
    <property type="nucleotide sequence ID" value="NZ_CP091430.1"/>
</dbReference>
<dbReference type="PROSITE" id="PS01124">
    <property type="entry name" value="HTH_ARAC_FAMILY_2"/>
    <property type="match status" value="1"/>
</dbReference>
<evidence type="ECO:0000256" key="3">
    <source>
        <dbReference type="ARBA" id="ARBA00023163"/>
    </source>
</evidence>
<dbReference type="Gene3D" id="1.10.10.60">
    <property type="entry name" value="Homeodomain-like"/>
    <property type="match status" value="2"/>
</dbReference>
<protein>
    <submittedName>
        <fullName evidence="5">AraC family transcriptional regulator</fullName>
    </submittedName>
</protein>
<dbReference type="Proteomes" id="UP001057877">
    <property type="component" value="Chromosome"/>
</dbReference>
<evidence type="ECO:0000259" key="4">
    <source>
        <dbReference type="PROSITE" id="PS01124"/>
    </source>
</evidence>
<dbReference type="EMBL" id="CP091430">
    <property type="protein sequence ID" value="UVI30606.1"/>
    <property type="molecule type" value="Genomic_DNA"/>
</dbReference>
<feature type="domain" description="HTH araC/xylS-type" evidence="4">
    <location>
        <begin position="198"/>
        <end position="296"/>
    </location>
</feature>
<dbReference type="InterPro" id="IPR009057">
    <property type="entry name" value="Homeodomain-like_sf"/>
</dbReference>
<dbReference type="Pfam" id="PF02311">
    <property type="entry name" value="AraC_binding"/>
    <property type="match status" value="1"/>
</dbReference>